<keyword evidence="4" id="KW-0560">Oxidoreductase</keyword>
<dbReference type="PANTHER" id="PTHR43292:SF4">
    <property type="entry name" value="ACYL-COA DEHYDROGENASE FADE34"/>
    <property type="match status" value="1"/>
</dbReference>
<evidence type="ECO:0000259" key="5">
    <source>
        <dbReference type="Pfam" id="PF02770"/>
    </source>
</evidence>
<dbReference type="Pfam" id="PF02770">
    <property type="entry name" value="Acyl-CoA_dh_M"/>
    <property type="match status" value="1"/>
</dbReference>
<dbReference type="GO" id="GO:0003995">
    <property type="term" value="F:acyl-CoA dehydrogenase activity"/>
    <property type="evidence" value="ECO:0007669"/>
    <property type="project" value="InterPro"/>
</dbReference>
<dbReference type="GO" id="GO:0005886">
    <property type="term" value="C:plasma membrane"/>
    <property type="evidence" value="ECO:0007669"/>
    <property type="project" value="TreeGrafter"/>
</dbReference>
<gene>
    <name evidence="7" type="ORF">Z051_08325</name>
</gene>
<evidence type="ECO:0000256" key="3">
    <source>
        <dbReference type="ARBA" id="ARBA00022827"/>
    </source>
</evidence>
<comment type="cofactor">
    <cofactor evidence="1">
        <name>FAD</name>
        <dbReference type="ChEBI" id="CHEBI:57692"/>
    </cofactor>
</comment>
<sequence length="375" mass="40770">MPPEASSLRGEVRTFLAEQQASGHFTPQVDSWISGWNPEFSRRLGDRGWLGMTIPTEYGGHGRTHLDRYVVTEELLAAGAPVAAHWVADRQVGPALMKYGTDYQRRRYLPGIARGETFFAIGMSEPESGSDLASVRTRAVQVDGGWEITGTKVWTSGAHHARAFFVLARSQELDPAHRHSGLSQFIVDLDAPGIDIRPIKLMTGHHHFNEVVLDHVFVPDELVLGQVGDGWEQVTSELAVERSGPERILSSFPLLAAFSNELACRDVAVDDLELLGSLVSRLYTLRHLSLGIAGALSEGTNVDLPAAVVKDLGTAFEGETVDSVAAHLPDEPDLRSPDILPRLLAEGLTHRPGFTLRGGTTEVLRGVMAKGLGLR</sequence>
<organism evidence="7 8">
    <name type="scientific">Rhodococcus rhodochrous KG-21</name>
    <dbReference type="NCBI Taxonomy" id="1441923"/>
    <lineage>
        <taxon>Bacteria</taxon>
        <taxon>Bacillati</taxon>
        <taxon>Actinomycetota</taxon>
        <taxon>Actinomycetes</taxon>
        <taxon>Mycobacteriales</taxon>
        <taxon>Nocardiaceae</taxon>
        <taxon>Rhodococcus</taxon>
    </lineage>
</organism>
<dbReference type="InterPro" id="IPR006091">
    <property type="entry name" value="Acyl-CoA_Oxase/DH_mid-dom"/>
</dbReference>
<dbReference type="PROSITE" id="PS00072">
    <property type="entry name" value="ACYL_COA_DH_1"/>
    <property type="match status" value="1"/>
</dbReference>
<dbReference type="AlphaFoldDB" id="A0A0M9WPI6"/>
<dbReference type="PATRIC" id="fig|1441923.3.peg.1841"/>
<dbReference type="EMBL" id="AZYO01000014">
    <property type="protein sequence ID" value="KOS56731.1"/>
    <property type="molecule type" value="Genomic_DNA"/>
</dbReference>
<evidence type="ECO:0000256" key="1">
    <source>
        <dbReference type="ARBA" id="ARBA00001974"/>
    </source>
</evidence>
<keyword evidence="3" id="KW-0274">FAD</keyword>
<evidence type="ECO:0000313" key="7">
    <source>
        <dbReference type="EMBL" id="KOS56731.1"/>
    </source>
</evidence>
<name>A0A0M9WPI6_RHORH</name>
<dbReference type="InterPro" id="IPR052161">
    <property type="entry name" value="Mycobact_Acyl-CoA_DH"/>
</dbReference>
<comment type="caution">
    <text evidence="7">The sequence shown here is derived from an EMBL/GenBank/DDBJ whole genome shotgun (WGS) entry which is preliminary data.</text>
</comment>
<dbReference type="InterPro" id="IPR037069">
    <property type="entry name" value="AcylCoA_DH/ox_N_sf"/>
</dbReference>
<reference evidence="8" key="2">
    <citation type="submission" date="2015-01" db="EMBL/GenBank/DDBJ databases">
        <title>Draft genome sequence of potential hydrocarbon metabolising strain of Rhodococcus rhodochrous.</title>
        <authorList>
            <person name="Aggarwal R.K."/>
            <person name="Dawar C."/>
        </authorList>
    </citation>
    <scope>NUCLEOTIDE SEQUENCE [LARGE SCALE GENOMIC DNA]</scope>
    <source>
        <strain evidence="8">KG-21</strain>
    </source>
</reference>
<dbReference type="InterPro" id="IPR006089">
    <property type="entry name" value="Acyl-CoA_DH_CS"/>
</dbReference>
<evidence type="ECO:0000256" key="4">
    <source>
        <dbReference type="ARBA" id="ARBA00023002"/>
    </source>
</evidence>
<dbReference type="Gene3D" id="1.10.540.10">
    <property type="entry name" value="Acyl-CoA dehydrogenase/oxidase, N-terminal domain"/>
    <property type="match status" value="1"/>
</dbReference>
<accession>A0A0M9WPI6</accession>
<reference evidence="7 8" key="1">
    <citation type="journal article" date="2015" name="Genome Announc.">
        <title>Draft Genome Sequence of Rhodococcus rhodochrous Strain KG-21, a Soil Isolate from Oil Fields of Krishna-Godavari Basin, India.</title>
        <authorList>
            <person name="Dawar C."/>
            <person name="Aggarwal R.K."/>
        </authorList>
    </citation>
    <scope>NUCLEOTIDE SEQUENCE [LARGE SCALE GENOMIC DNA]</scope>
    <source>
        <strain evidence="7 8">KG-21</strain>
    </source>
</reference>
<protein>
    <submittedName>
        <fullName evidence="7">Acyl-CoA dehydrogenase</fullName>
    </submittedName>
</protein>
<dbReference type="InterPro" id="IPR013786">
    <property type="entry name" value="AcylCoA_DH/ox_N"/>
</dbReference>
<dbReference type="Pfam" id="PF02771">
    <property type="entry name" value="Acyl-CoA_dh_N"/>
    <property type="match status" value="1"/>
</dbReference>
<dbReference type="InterPro" id="IPR046373">
    <property type="entry name" value="Acyl-CoA_Oxase/DH_mid-dom_sf"/>
</dbReference>
<feature type="domain" description="Acyl-CoA dehydrogenase/oxidase N-terminal" evidence="6">
    <location>
        <begin position="3"/>
        <end position="116"/>
    </location>
</feature>
<keyword evidence="2" id="KW-0285">Flavoprotein</keyword>
<dbReference type="PANTHER" id="PTHR43292">
    <property type="entry name" value="ACYL-COA DEHYDROGENASE"/>
    <property type="match status" value="1"/>
</dbReference>
<dbReference type="SUPFAM" id="SSF56645">
    <property type="entry name" value="Acyl-CoA dehydrogenase NM domain-like"/>
    <property type="match status" value="1"/>
</dbReference>
<dbReference type="FunFam" id="2.40.110.10:FF:000011">
    <property type="entry name" value="Acyl-CoA dehydrogenase FadE34"/>
    <property type="match status" value="1"/>
</dbReference>
<evidence type="ECO:0000259" key="6">
    <source>
        <dbReference type="Pfam" id="PF02771"/>
    </source>
</evidence>
<dbReference type="InterPro" id="IPR009100">
    <property type="entry name" value="AcylCoA_DH/oxidase_NM_dom_sf"/>
</dbReference>
<proteinExistence type="predicted"/>
<dbReference type="Proteomes" id="UP000037712">
    <property type="component" value="Unassembled WGS sequence"/>
</dbReference>
<evidence type="ECO:0000313" key="8">
    <source>
        <dbReference type="Proteomes" id="UP000037712"/>
    </source>
</evidence>
<evidence type="ECO:0000256" key="2">
    <source>
        <dbReference type="ARBA" id="ARBA00022630"/>
    </source>
</evidence>
<feature type="domain" description="Acyl-CoA oxidase/dehydrogenase middle" evidence="5">
    <location>
        <begin position="120"/>
        <end position="215"/>
    </location>
</feature>
<dbReference type="GO" id="GO:0050660">
    <property type="term" value="F:flavin adenine dinucleotide binding"/>
    <property type="evidence" value="ECO:0007669"/>
    <property type="project" value="InterPro"/>
</dbReference>
<dbReference type="Gene3D" id="2.40.110.10">
    <property type="entry name" value="Butyryl-CoA Dehydrogenase, subunit A, domain 2"/>
    <property type="match status" value="1"/>
</dbReference>